<feature type="domain" description="FYVE-type" evidence="16">
    <location>
        <begin position="554"/>
        <end position="612"/>
    </location>
</feature>
<dbReference type="GO" id="GO:0005096">
    <property type="term" value="F:GTPase activator activity"/>
    <property type="evidence" value="ECO:0007669"/>
    <property type="project" value="InterPro"/>
</dbReference>
<evidence type="ECO:0000256" key="14">
    <source>
        <dbReference type="PROSITE-ProRule" id="PRU00091"/>
    </source>
</evidence>
<dbReference type="Pfam" id="PF09311">
    <property type="entry name" value="Rab5-bind"/>
    <property type="match status" value="1"/>
</dbReference>
<dbReference type="GO" id="GO:0008270">
    <property type="term" value="F:zinc ion binding"/>
    <property type="evidence" value="ECO:0007669"/>
    <property type="project" value="UniProtKB-KW"/>
</dbReference>
<evidence type="ECO:0000256" key="11">
    <source>
        <dbReference type="ARBA" id="ARBA00022833"/>
    </source>
</evidence>
<comment type="subcellular location">
    <subcellularLocation>
        <location evidence="2">Cytoplasm</location>
    </subcellularLocation>
    <subcellularLocation>
        <location evidence="1">Early endosome</location>
    </subcellularLocation>
</comment>
<dbReference type="GO" id="GO:0008083">
    <property type="term" value="F:growth factor activity"/>
    <property type="evidence" value="ECO:0007669"/>
    <property type="project" value="InterPro"/>
</dbReference>
<dbReference type="InterPro" id="IPR011011">
    <property type="entry name" value="Znf_FYVE_PHD"/>
</dbReference>
<feature type="coiled-coil region" evidence="15">
    <location>
        <begin position="53"/>
        <end position="155"/>
    </location>
</feature>
<dbReference type="SUPFAM" id="SSF57903">
    <property type="entry name" value="FYVE/PHD zinc finger"/>
    <property type="match status" value="1"/>
</dbReference>
<keyword evidence="6" id="KW-0597">Phosphoprotein</keyword>
<dbReference type="GO" id="GO:0006897">
    <property type="term" value="P:endocytosis"/>
    <property type="evidence" value="ECO:0007669"/>
    <property type="project" value="UniProtKB-KW"/>
</dbReference>
<evidence type="ECO:0000256" key="6">
    <source>
        <dbReference type="ARBA" id="ARBA00022553"/>
    </source>
</evidence>
<dbReference type="Pfam" id="PF01363">
    <property type="entry name" value="FYVE"/>
    <property type="match status" value="1"/>
</dbReference>
<dbReference type="InterPro" id="IPR003914">
    <property type="entry name" value="Rabaptin"/>
</dbReference>
<reference evidence="17" key="1">
    <citation type="submission" date="2020-03" db="EMBL/GenBank/DDBJ databases">
        <title>Transcriptomic Profiling of the Digestive Tract of the Rat Flea, Xenopsylla cheopis, Following Blood Feeding and Infection with Yersinia pestis.</title>
        <authorList>
            <person name="Bland D.M."/>
            <person name="Martens C.A."/>
            <person name="Virtaneva K."/>
            <person name="Kanakabandi K."/>
            <person name="Long D."/>
            <person name="Rosenke R."/>
            <person name="Saturday G.A."/>
            <person name="Hoyt F.H."/>
            <person name="Bruno D.P."/>
            <person name="Ribeiro J.M.C."/>
            <person name="Hinnebusch J."/>
        </authorList>
    </citation>
    <scope>NUCLEOTIDE SEQUENCE</scope>
</reference>
<evidence type="ECO:0000256" key="2">
    <source>
        <dbReference type="ARBA" id="ARBA00004496"/>
    </source>
</evidence>
<evidence type="ECO:0000256" key="9">
    <source>
        <dbReference type="ARBA" id="ARBA00022753"/>
    </source>
</evidence>
<keyword evidence="5" id="KW-0963">Cytoplasm</keyword>
<evidence type="ECO:0000313" key="17">
    <source>
        <dbReference type="EMBL" id="NOV44388.1"/>
    </source>
</evidence>
<keyword evidence="9" id="KW-0967">Endosome</keyword>
<dbReference type="PANTHER" id="PTHR31179">
    <property type="entry name" value="RAB GTPASE-BINDING EFFECTOR PROTEIN"/>
    <property type="match status" value="1"/>
</dbReference>
<evidence type="ECO:0000256" key="13">
    <source>
        <dbReference type="ARBA" id="ARBA00023054"/>
    </source>
</evidence>
<dbReference type="AlphaFoldDB" id="A0A6M2DH65"/>
<evidence type="ECO:0000256" key="8">
    <source>
        <dbReference type="ARBA" id="ARBA00022723"/>
    </source>
</evidence>
<evidence type="ECO:0000256" key="4">
    <source>
        <dbReference type="ARBA" id="ARBA00022448"/>
    </source>
</evidence>
<evidence type="ECO:0000256" key="15">
    <source>
        <dbReference type="SAM" id="Coils"/>
    </source>
</evidence>
<keyword evidence="10 14" id="KW-0863">Zinc-finger</keyword>
<protein>
    <submittedName>
        <fullName evidence="17">Putative rab gtpase-binding effector protein 1-like isoform x1</fullName>
    </submittedName>
</protein>
<keyword evidence="11" id="KW-0862">Zinc</keyword>
<dbReference type="InterPro" id="IPR015390">
    <property type="entry name" value="Rabaptin_Rab5-bd_dom"/>
</dbReference>
<keyword evidence="4" id="KW-0813">Transport</keyword>
<accession>A0A6M2DH65</accession>
<dbReference type="InterPro" id="IPR018514">
    <property type="entry name" value="Rabaptin_CC"/>
</dbReference>
<feature type="coiled-coil region" evidence="15">
    <location>
        <begin position="201"/>
        <end position="228"/>
    </location>
</feature>
<dbReference type="PANTHER" id="PTHR31179:SF7">
    <property type="entry name" value="FYVE-TYPE DOMAIN-CONTAINING PROTEIN"/>
    <property type="match status" value="1"/>
</dbReference>
<dbReference type="GO" id="GO:0015031">
    <property type="term" value="P:protein transport"/>
    <property type="evidence" value="ECO:0007669"/>
    <property type="project" value="UniProtKB-KW"/>
</dbReference>
<dbReference type="SMART" id="SM00064">
    <property type="entry name" value="FYVE"/>
    <property type="match status" value="1"/>
</dbReference>
<proteinExistence type="inferred from homology"/>
<comment type="similarity">
    <text evidence="3">Belongs to the rabaptin family.</text>
</comment>
<dbReference type="InterPro" id="IPR017455">
    <property type="entry name" value="Znf_FYVE-rel"/>
</dbReference>
<dbReference type="CDD" id="cd15739">
    <property type="entry name" value="FYVE_RABE_unchar"/>
    <property type="match status" value="1"/>
</dbReference>
<name>A0A6M2DH65_XENCH</name>
<organism evidence="17">
    <name type="scientific">Xenopsylla cheopis</name>
    <name type="common">Oriental rat flea</name>
    <name type="synonym">Pulex cheopis</name>
    <dbReference type="NCBI Taxonomy" id="163159"/>
    <lineage>
        <taxon>Eukaryota</taxon>
        <taxon>Metazoa</taxon>
        <taxon>Ecdysozoa</taxon>
        <taxon>Arthropoda</taxon>
        <taxon>Hexapoda</taxon>
        <taxon>Insecta</taxon>
        <taxon>Pterygota</taxon>
        <taxon>Neoptera</taxon>
        <taxon>Endopterygota</taxon>
        <taxon>Siphonaptera</taxon>
        <taxon>Pulicidae</taxon>
        <taxon>Xenopsyllinae</taxon>
        <taxon>Xenopsylla</taxon>
    </lineage>
</organism>
<keyword evidence="8" id="KW-0479">Metal-binding</keyword>
<evidence type="ECO:0000259" key="16">
    <source>
        <dbReference type="PROSITE" id="PS50178"/>
    </source>
</evidence>
<feature type="coiled-coil region" evidence="15">
    <location>
        <begin position="452"/>
        <end position="524"/>
    </location>
</feature>
<evidence type="ECO:0000256" key="10">
    <source>
        <dbReference type="ARBA" id="ARBA00022771"/>
    </source>
</evidence>
<keyword evidence="12" id="KW-0653">Protein transport</keyword>
<dbReference type="GO" id="GO:0005769">
    <property type="term" value="C:early endosome"/>
    <property type="evidence" value="ECO:0007669"/>
    <property type="project" value="UniProtKB-SubCell"/>
</dbReference>
<sequence length="628" mass="72573">MESESLNNDLQTKITSLAERITLLETEKIQERNSFDGQRAKMKDLFLQKEGEVMQLKKENTALISQVHKLTQDLDEAKSQLIATGYQMETDLKEQQNKAQEEIATLQQLVHETIEENSTSRSLFDSEISRLTAVVEKLQTENKQLRAKEQESASLAPAVVLSAVTKTLARKLGADSIDNNEDLKKGSRHAQEDAEVLRSLVVPLEEEIKALKQKLRSADEQLQMYKQENNSNRLSLNSESLDNSSLLNSSTQSIRNACDMCSNYEAQLVRAQQSMLVLENKLAFSEQNTDRANENIKREIQLRSEMQAKWEQQKDQYKSQVEELCSRTVATEKELAEFKLRFPQFCNQVMEQLSSLTQQREQVHTHMMKLKAENENLLGKHHAHSQKLQSEMINLPDKVEDLQELLLRSHEELIAAKVAAETYAEKEQTVKCEIILLRDQMVVEQQQRESLENSLVQENNSLKREIHRHEHERRNFSANREKMEQFSRQYEECSKQNKQLEIVVQDLRQRVASLQQELDNSEAVQKDFVRLSQSLQVELEKIRAEDTQVRWQHEEDIEECPACRHGFNVTKRKQHCRHCGQIFCSLCLTHVVNSGPNSRPSRVCDVCHTLLVKETAPYFSTEPPHSPD</sequence>
<feature type="coiled-coil region" evidence="15">
    <location>
        <begin position="261"/>
        <end position="327"/>
    </location>
</feature>
<keyword evidence="13 15" id="KW-0175">Coiled coil</keyword>
<evidence type="ECO:0000256" key="12">
    <source>
        <dbReference type="ARBA" id="ARBA00022927"/>
    </source>
</evidence>
<dbReference type="Pfam" id="PF03528">
    <property type="entry name" value="Rabaptin"/>
    <property type="match status" value="1"/>
</dbReference>
<evidence type="ECO:0000256" key="5">
    <source>
        <dbReference type="ARBA" id="ARBA00022490"/>
    </source>
</evidence>
<dbReference type="InterPro" id="IPR013083">
    <property type="entry name" value="Znf_RING/FYVE/PHD"/>
</dbReference>
<dbReference type="Gene3D" id="3.30.40.10">
    <property type="entry name" value="Zinc/RING finger domain, C3HC4 (zinc finger)"/>
    <property type="match status" value="1"/>
</dbReference>
<dbReference type="EMBL" id="GIIL01000662">
    <property type="protein sequence ID" value="NOV44388.1"/>
    <property type="molecule type" value="Transcribed_RNA"/>
</dbReference>
<dbReference type="PROSITE" id="PS50178">
    <property type="entry name" value="ZF_FYVE"/>
    <property type="match status" value="1"/>
</dbReference>
<dbReference type="FunFam" id="1.20.5.730:FF:000005">
    <property type="entry name" value="RABaptiN (Rab effector)"/>
    <property type="match status" value="1"/>
</dbReference>
<evidence type="ECO:0000256" key="3">
    <source>
        <dbReference type="ARBA" id="ARBA00006603"/>
    </source>
</evidence>
<keyword evidence="7" id="KW-0254">Endocytosis</keyword>
<dbReference type="Gene3D" id="1.20.5.730">
    <property type="entry name" value="Single helix bin"/>
    <property type="match status" value="1"/>
</dbReference>
<evidence type="ECO:0000256" key="7">
    <source>
        <dbReference type="ARBA" id="ARBA00022583"/>
    </source>
</evidence>
<dbReference type="InterPro" id="IPR000306">
    <property type="entry name" value="Znf_FYVE"/>
</dbReference>
<evidence type="ECO:0000256" key="1">
    <source>
        <dbReference type="ARBA" id="ARBA00004412"/>
    </source>
</evidence>